<sequence length="528" mass="62986">MTETQQNLYKLLIELDKICNDNDIQYFLAGGTSLGAIRHGGFLPWDDDVDLYITRKNYEKLDKVLNKMDIPNRSWITAENCETYCNPLPRYIDEDTTVIYRARIGDGTPHGQQIEFFILDPFPNDEEKQIEYKKYLWLYCEIMNPYFVSIRSTLPVETIDESLYNYYNKKIKKVGKNQVLFEIKEKITYDEDECDYYCARWGKRAIVYRKAWCDDVKLVQFEDRLFPVAKDVINCLSVDYGMNWNLIPNVDNQIIHSSIDRLDKSCWDNDEEIRKIVKKYNINDILYKNKQNNLFKGFRKIDFHRLESKLKNSYLQLLVNQWNKEKWRFSIEKTDELVKIFEPFFVFQLSFIYSKFNLSLDINEDLLETMVLSLIYSNRIKDCNIILNSNKKFSKEKDYSDICKAIYNLKIEKYNKNLNRVNVLLKYLINKNYSNQIEVLRTRAWLLSSEPTKSKNDDINSFKEFLSISNNDLEVFKYYADTLYYYGKKEEANKMYKDILNESNNGMIMLDIKNKLSKKRGGLDEKNN</sequence>
<reference evidence="2 3" key="1">
    <citation type="submission" date="2018-08" db="EMBL/GenBank/DDBJ databases">
        <title>A genome reference for cultivated species of the human gut microbiota.</title>
        <authorList>
            <person name="Zou Y."/>
            <person name="Xue W."/>
            <person name="Luo G."/>
        </authorList>
    </citation>
    <scope>NUCLEOTIDE SEQUENCE [LARGE SCALE GENOMIC DNA]</scope>
    <source>
        <strain evidence="2 3">AM25-6</strain>
    </source>
</reference>
<evidence type="ECO:0000313" key="3">
    <source>
        <dbReference type="Proteomes" id="UP000261212"/>
    </source>
</evidence>
<dbReference type="AlphaFoldDB" id="A0A3E3DZQ2"/>
<dbReference type="Pfam" id="PF04991">
    <property type="entry name" value="LicD"/>
    <property type="match status" value="1"/>
</dbReference>
<dbReference type="GO" id="GO:0009100">
    <property type="term" value="P:glycoprotein metabolic process"/>
    <property type="evidence" value="ECO:0007669"/>
    <property type="project" value="UniProtKB-ARBA"/>
</dbReference>
<dbReference type="EMBL" id="QUSM01000003">
    <property type="protein sequence ID" value="RGD74168.1"/>
    <property type="molecule type" value="Genomic_DNA"/>
</dbReference>
<dbReference type="Proteomes" id="UP000261212">
    <property type="component" value="Unassembled WGS sequence"/>
</dbReference>
<proteinExistence type="predicted"/>
<organism evidence="2 3">
    <name type="scientific">Anaerofustis stercorihominis</name>
    <dbReference type="NCBI Taxonomy" id="214853"/>
    <lineage>
        <taxon>Bacteria</taxon>
        <taxon>Bacillati</taxon>
        <taxon>Bacillota</taxon>
        <taxon>Clostridia</taxon>
        <taxon>Eubacteriales</taxon>
        <taxon>Eubacteriaceae</taxon>
        <taxon>Anaerofustis</taxon>
    </lineage>
</organism>
<gene>
    <name evidence="2" type="ORF">DW687_05215</name>
</gene>
<evidence type="ECO:0000313" key="2">
    <source>
        <dbReference type="EMBL" id="RGD74168.1"/>
    </source>
</evidence>
<feature type="domain" description="LicD/FKTN/FKRP nucleotidyltransferase" evidence="1">
    <location>
        <begin position="19"/>
        <end position="241"/>
    </location>
</feature>
<accession>A0A3E3DZQ2</accession>
<dbReference type="InterPro" id="IPR052942">
    <property type="entry name" value="LPS_cholinephosphotransferase"/>
</dbReference>
<dbReference type="PANTHER" id="PTHR43404:SF2">
    <property type="entry name" value="LIPOPOLYSACCHARIDE CHOLINEPHOSPHOTRANSFERASE LICD"/>
    <property type="match status" value="1"/>
</dbReference>
<dbReference type="Gene3D" id="3.30.460.40">
    <property type="match status" value="1"/>
</dbReference>
<protein>
    <recommendedName>
        <fullName evidence="1">LicD/FKTN/FKRP nucleotidyltransferase domain-containing protein</fullName>
    </recommendedName>
</protein>
<evidence type="ECO:0000259" key="1">
    <source>
        <dbReference type="Pfam" id="PF04991"/>
    </source>
</evidence>
<dbReference type="RefSeq" id="WP_117532011.1">
    <property type="nucleotide sequence ID" value="NZ_QUSM01000003.1"/>
</dbReference>
<comment type="caution">
    <text evidence="2">The sequence shown here is derived from an EMBL/GenBank/DDBJ whole genome shotgun (WGS) entry which is preliminary data.</text>
</comment>
<dbReference type="InterPro" id="IPR007074">
    <property type="entry name" value="LicD/FKTN/FKRP_NTP_transf"/>
</dbReference>
<dbReference type="PANTHER" id="PTHR43404">
    <property type="entry name" value="LIPOPOLYSACCHARIDE CHOLINEPHOSPHOTRANSFERASE LICD"/>
    <property type="match status" value="1"/>
</dbReference>
<name>A0A3E3DZQ2_9FIRM</name>